<keyword evidence="4" id="KW-1185">Reference proteome</keyword>
<reference evidence="3 4" key="1">
    <citation type="submission" date="2023-01" db="EMBL/GenBank/DDBJ databases">
        <title>Novel species of the genus Vogesella isolated from rivers.</title>
        <authorList>
            <person name="Lu H."/>
        </authorList>
    </citation>
    <scope>NUCLEOTIDE SEQUENCE [LARGE SCALE GENOMIC DNA]</scope>
    <source>
        <strain evidence="3 4">SH7W</strain>
    </source>
</reference>
<dbReference type="Pfam" id="PF13280">
    <property type="entry name" value="WYL"/>
    <property type="match status" value="1"/>
</dbReference>
<dbReference type="InterPro" id="IPR057727">
    <property type="entry name" value="WCX_dom"/>
</dbReference>
<protein>
    <submittedName>
        <fullName evidence="3">WYL domain-containing protein</fullName>
    </submittedName>
</protein>
<proteinExistence type="predicted"/>
<evidence type="ECO:0000259" key="2">
    <source>
        <dbReference type="Pfam" id="PF25583"/>
    </source>
</evidence>
<dbReference type="RefSeq" id="WP_272802685.1">
    <property type="nucleotide sequence ID" value="NZ_JAQQKY010000002.1"/>
</dbReference>
<dbReference type="Proteomes" id="UP001221566">
    <property type="component" value="Unassembled WGS sequence"/>
</dbReference>
<dbReference type="EMBL" id="JAQQKY010000002">
    <property type="protein sequence ID" value="MDC7690379.1"/>
    <property type="molecule type" value="Genomic_DNA"/>
</dbReference>
<feature type="domain" description="WCX" evidence="2">
    <location>
        <begin position="242"/>
        <end position="318"/>
    </location>
</feature>
<gene>
    <name evidence="3" type="ORF">PQU93_06210</name>
</gene>
<evidence type="ECO:0000313" key="3">
    <source>
        <dbReference type="EMBL" id="MDC7690379.1"/>
    </source>
</evidence>
<accession>A0ABT5I2I1</accession>
<evidence type="ECO:0000313" key="4">
    <source>
        <dbReference type="Proteomes" id="UP001221566"/>
    </source>
</evidence>
<name>A0ABT5I2I1_VOGIN</name>
<dbReference type="InterPro" id="IPR051534">
    <property type="entry name" value="CBASS_pafABC_assoc_protein"/>
</dbReference>
<organism evidence="3 4">
    <name type="scientific">Vogesella indigofera</name>
    <name type="common">Pseudomonas indigofera</name>
    <dbReference type="NCBI Taxonomy" id="45465"/>
    <lineage>
        <taxon>Bacteria</taxon>
        <taxon>Pseudomonadati</taxon>
        <taxon>Pseudomonadota</taxon>
        <taxon>Betaproteobacteria</taxon>
        <taxon>Neisseriales</taxon>
        <taxon>Chromobacteriaceae</taxon>
        <taxon>Vogesella</taxon>
    </lineage>
</organism>
<sequence length="328" mass="37251">MERLNLIFELLPSNRSGSARGLTIAELEAKLGDQSEIEIPHRRSLQRDLQVLVREDRVVVLGTAKGDLPRYQRVEEPFEIEEPVWNYLLQHLKRDLEGMVSAGQLSKILNRLKLKDEGLDLGEDKICILPDSLRLQPAQIDYQVFANVLRALADGAALRVRYIDRLGKASEPVLHPLGVMQRGPRVYLCAMKNDEQDERMYALDRMRSAECLPISARQKSDFDFNRQIAEGRVDFANGQQITLKATVRGYVEQLLYDCPMHDSQKLDPLETEEAGSLLTVTLPASGQLLRWILAGGGNIILMEPETLREVVVGQVKKMYDDYYFNDNS</sequence>
<comment type="caution">
    <text evidence="3">The sequence shown here is derived from an EMBL/GenBank/DDBJ whole genome shotgun (WGS) entry which is preliminary data.</text>
</comment>
<feature type="domain" description="WYL" evidence="1">
    <location>
        <begin position="144"/>
        <end position="210"/>
    </location>
</feature>
<dbReference type="Pfam" id="PF25583">
    <property type="entry name" value="WCX"/>
    <property type="match status" value="1"/>
</dbReference>
<dbReference type="PROSITE" id="PS52050">
    <property type="entry name" value="WYL"/>
    <property type="match status" value="1"/>
</dbReference>
<evidence type="ECO:0000259" key="1">
    <source>
        <dbReference type="Pfam" id="PF13280"/>
    </source>
</evidence>
<dbReference type="PANTHER" id="PTHR34580:SF1">
    <property type="entry name" value="PROTEIN PAFC"/>
    <property type="match status" value="1"/>
</dbReference>
<dbReference type="InterPro" id="IPR026881">
    <property type="entry name" value="WYL_dom"/>
</dbReference>
<dbReference type="PANTHER" id="PTHR34580">
    <property type="match status" value="1"/>
</dbReference>